<comment type="caution">
    <text evidence="1">The sequence shown here is derived from an EMBL/GenBank/DDBJ whole genome shotgun (WGS) entry which is preliminary data.</text>
</comment>
<proteinExistence type="predicted"/>
<organism evidence="1 2">
    <name type="scientific">Eumeta variegata</name>
    <name type="common">Bagworm moth</name>
    <name type="synonym">Eumeta japonica</name>
    <dbReference type="NCBI Taxonomy" id="151549"/>
    <lineage>
        <taxon>Eukaryota</taxon>
        <taxon>Metazoa</taxon>
        <taxon>Ecdysozoa</taxon>
        <taxon>Arthropoda</taxon>
        <taxon>Hexapoda</taxon>
        <taxon>Insecta</taxon>
        <taxon>Pterygota</taxon>
        <taxon>Neoptera</taxon>
        <taxon>Endopterygota</taxon>
        <taxon>Lepidoptera</taxon>
        <taxon>Glossata</taxon>
        <taxon>Ditrysia</taxon>
        <taxon>Tineoidea</taxon>
        <taxon>Psychidae</taxon>
        <taxon>Oiketicinae</taxon>
        <taxon>Eumeta</taxon>
    </lineage>
</organism>
<accession>A0A4C1Y4U7</accession>
<protein>
    <submittedName>
        <fullName evidence="1">Uncharacterized protein</fullName>
    </submittedName>
</protein>
<evidence type="ECO:0000313" key="1">
    <source>
        <dbReference type="EMBL" id="GBP70014.1"/>
    </source>
</evidence>
<dbReference type="EMBL" id="BGZK01001059">
    <property type="protein sequence ID" value="GBP70014.1"/>
    <property type="molecule type" value="Genomic_DNA"/>
</dbReference>
<sequence length="69" mass="7522">MAIANLEQKRVATTTYSLLASVQALLGKRACELSQLMDTRDSRGVTSELAGTPIPTQEAYEYLMEKGVT</sequence>
<dbReference type="Proteomes" id="UP000299102">
    <property type="component" value="Unassembled WGS sequence"/>
</dbReference>
<gene>
    <name evidence="1" type="ORF">EVAR_39597_1</name>
</gene>
<keyword evidence="2" id="KW-1185">Reference proteome</keyword>
<reference evidence="1 2" key="1">
    <citation type="journal article" date="2019" name="Commun. Biol.">
        <title>The bagworm genome reveals a unique fibroin gene that provides high tensile strength.</title>
        <authorList>
            <person name="Kono N."/>
            <person name="Nakamura H."/>
            <person name="Ohtoshi R."/>
            <person name="Tomita M."/>
            <person name="Numata K."/>
            <person name="Arakawa K."/>
        </authorList>
    </citation>
    <scope>NUCLEOTIDE SEQUENCE [LARGE SCALE GENOMIC DNA]</scope>
</reference>
<name>A0A4C1Y4U7_EUMVA</name>
<evidence type="ECO:0000313" key="2">
    <source>
        <dbReference type="Proteomes" id="UP000299102"/>
    </source>
</evidence>
<dbReference type="AlphaFoldDB" id="A0A4C1Y4U7"/>